<reference evidence="1" key="2">
    <citation type="journal article" date="2015" name="Data Brief">
        <title>Shoot transcriptome of the giant reed, Arundo donax.</title>
        <authorList>
            <person name="Barrero R.A."/>
            <person name="Guerrero F.D."/>
            <person name="Moolhuijzen P."/>
            <person name="Goolsby J.A."/>
            <person name="Tidwell J."/>
            <person name="Bellgard S.E."/>
            <person name="Bellgard M.I."/>
        </authorList>
    </citation>
    <scope>NUCLEOTIDE SEQUENCE</scope>
    <source>
        <tissue evidence="1">Shoot tissue taken approximately 20 cm above the soil surface</tissue>
    </source>
</reference>
<accession>A0A0A9C6Y7</accession>
<name>A0A0A9C6Y7_ARUDO</name>
<sequence>MIKTLMALSTFLFVGELMP</sequence>
<proteinExistence type="predicted"/>
<dbReference type="AlphaFoldDB" id="A0A0A9C6Y7"/>
<protein>
    <submittedName>
        <fullName evidence="1">Uncharacterized protein</fullName>
    </submittedName>
</protein>
<evidence type="ECO:0000313" key="1">
    <source>
        <dbReference type="EMBL" id="JAD70218.1"/>
    </source>
</evidence>
<organism evidence="1">
    <name type="scientific">Arundo donax</name>
    <name type="common">Giant reed</name>
    <name type="synonym">Donax arundinaceus</name>
    <dbReference type="NCBI Taxonomy" id="35708"/>
    <lineage>
        <taxon>Eukaryota</taxon>
        <taxon>Viridiplantae</taxon>
        <taxon>Streptophyta</taxon>
        <taxon>Embryophyta</taxon>
        <taxon>Tracheophyta</taxon>
        <taxon>Spermatophyta</taxon>
        <taxon>Magnoliopsida</taxon>
        <taxon>Liliopsida</taxon>
        <taxon>Poales</taxon>
        <taxon>Poaceae</taxon>
        <taxon>PACMAD clade</taxon>
        <taxon>Arundinoideae</taxon>
        <taxon>Arundineae</taxon>
        <taxon>Arundo</taxon>
    </lineage>
</organism>
<reference evidence="1" key="1">
    <citation type="submission" date="2014-09" db="EMBL/GenBank/DDBJ databases">
        <authorList>
            <person name="Magalhaes I.L.F."/>
            <person name="Oliveira U."/>
            <person name="Santos F.R."/>
            <person name="Vidigal T.H.D.A."/>
            <person name="Brescovit A.D."/>
            <person name="Santos A.J."/>
        </authorList>
    </citation>
    <scope>NUCLEOTIDE SEQUENCE</scope>
    <source>
        <tissue evidence="1">Shoot tissue taken approximately 20 cm above the soil surface</tissue>
    </source>
</reference>
<dbReference type="EMBL" id="GBRH01227677">
    <property type="protein sequence ID" value="JAD70218.1"/>
    <property type="molecule type" value="Transcribed_RNA"/>
</dbReference>